<name>A0AAV5KW76_9ROSI</name>
<sequence>MLICMHSKVLPFALVAPTNSVCLSFTESSYLSRSVLQEVLDQKDTFQS</sequence>
<comment type="caution">
    <text evidence="1">The sequence shown here is derived from an EMBL/GenBank/DDBJ whole genome shotgun (WGS) entry which is preliminary data.</text>
</comment>
<gene>
    <name evidence="1" type="ORF">SLEP1_g37850</name>
</gene>
<evidence type="ECO:0000313" key="2">
    <source>
        <dbReference type="Proteomes" id="UP001054252"/>
    </source>
</evidence>
<accession>A0AAV5KW76</accession>
<dbReference type="Proteomes" id="UP001054252">
    <property type="component" value="Unassembled WGS sequence"/>
</dbReference>
<dbReference type="EMBL" id="BPVZ01000080">
    <property type="protein sequence ID" value="GKV28860.1"/>
    <property type="molecule type" value="Genomic_DNA"/>
</dbReference>
<protein>
    <submittedName>
        <fullName evidence="1">Uncharacterized protein</fullName>
    </submittedName>
</protein>
<organism evidence="1 2">
    <name type="scientific">Rubroshorea leprosula</name>
    <dbReference type="NCBI Taxonomy" id="152421"/>
    <lineage>
        <taxon>Eukaryota</taxon>
        <taxon>Viridiplantae</taxon>
        <taxon>Streptophyta</taxon>
        <taxon>Embryophyta</taxon>
        <taxon>Tracheophyta</taxon>
        <taxon>Spermatophyta</taxon>
        <taxon>Magnoliopsida</taxon>
        <taxon>eudicotyledons</taxon>
        <taxon>Gunneridae</taxon>
        <taxon>Pentapetalae</taxon>
        <taxon>rosids</taxon>
        <taxon>malvids</taxon>
        <taxon>Malvales</taxon>
        <taxon>Dipterocarpaceae</taxon>
        <taxon>Rubroshorea</taxon>
    </lineage>
</organism>
<evidence type="ECO:0000313" key="1">
    <source>
        <dbReference type="EMBL" id="GKV28860.1"/>
    </source>
</evidence>
<dbReference type="AlphaFoldDB" id="A0AAV5KW76"/>
<keyword evidence="2" id="KW-1185">Reference proteome</keyword>
<reference evidence="1 2" key="1">
    <citation type="journal article" date="2021" name="Commun. Biol.">
        <title>The genome of Shorea leprosula (Dipterocarpaceae) highlights the ecological relevance of drought in aseasonal tropical rainforests.</title>
        <authorList>
            <person name="Ng K.K.S."/>
            <person name="Kobayashi M.J."/>
            <person name="Fawcett J.A."/>
            <person name="Hatakeyama M."/>
            <person name="Paape T."/>
            <person name="Ng C.H."/>
            <person name="Ang C.C."/>
            <person name="Tnah L.H."/>
            <person name="Lee C.T."/>
            <person name="Nishiyama T."/>
            <person name="Sese J."/>
            <person name="O'Brien M.J."/>
            <person name="Copetti D."/>
            <person name="Mohd Noor M.I."/>
            <person name="Ong R.C."/>
            <person name="Putra M."/>
            <person name="Sireger I.Z."/>
            <person name="Indrioko S."/>
            <person name="Kosugi Y."/>
            <person name="Izuno A."/>
            <person name="Isagi Y."/>
            <person name="Lee S.L."/>
            <person name="Shimizu K.K."/>
        </authorList>
    </citation>
    <scope>NUCLEOTIDE SEQUENCE [LARGE SCALE GENOMIC DNA]</scope>
    <source>
        <strain evidence="1">214</strain>
    </source>
</reference>
<proteinExistence type="predicted"/>